<name>A0A249P839_9HYPH</name>
<sequence>MDQFCVFGGWAAGKQRLYGVVCINGDLTFLSAKTKTSENLV</sequence>
<evidence type="ECO:0000313" key="2">
    <source>
        <dbReference type="Proteomes" id="UP000217211"/>
    </source>
</evidence>
<dbReference type="EMBL" id="CP023067">
    <property type="protein sequence ID" value="ASY61824.1"/>
    <property type="molecule type" value="Genomic_DNA"/>
</dbReference>
<organism evidence="1 2">
    <name type="scientific">Sinorhizobium sojae CCBAU 05684</name>
    <dbReference type="NCBI Taxonomy" id="716928"/>
    <lineage>
        <taxon>Bacteria</taxon>
        <taxon>Pseudomonadati</taxon>
        <taxon>Pseudomonadota</taxon>
        <taxon>Alphaproteobacteria</taxon>
        <taxon>Hyphomicrobiales</taxon>
        <taxon>Rhizobiaceae</taxon>
        <taxon>Sinorhizobium/Ensifer group</taxon>
        <taxon>Sinorhizobium</taxon>
    </lineage>
</organism>
<protein>
    <recommendedName>
        <fullName evidence="3">Mobile element protein</fullName>
    </recommendedName>
</protein>
<evidence type="ECO:0008006" key="3">
    <source>
        <dbReference type="Google" id="ProtNLM"/>
    </source>
</evidence>
<keyword evidence="2" id="KW-1185">Reference proteome</keyword>
<evidence type="ECO:0000313" key="1">
    <source>
        <dbReference type="EMBL" id="ASY61824.1"/>
    </source>
</evidence>
<dbReference type="AlphaFoldDB" id="A0A249P839"/>
<proteinExistence type="predicted"/>
<dbReference type="KEGG" id="esj:SJ05684_c03570"/>
<gene>
    <name evidence="1" type="ORF">SJ05684_c03570</name>
</gene>
<reference evidence="1 2" key="1">
    <citation type="submission" date="2017-08" db="EMBL/GenBank/DDBJ databases">
        <title>Multipartite genome sequences of Sinorhizobium species nodulating soybeans.</title>
        <authorList>
            <person name="Tian C.F."/>
        </authorList>
    </citation>
    <scope>NUCLEOTIDE SEQUENCE [LARGE SCALE GENOMIC DNA]</scope>
    <source>
        <strain evidence="1 2">CCBAU 05684</strain>
    </source>
</reference>
<dbReference type="Proteomes" id="UP000217211">
    <property type="component" value="Chromosome"/>
</dbReference>
<accession>A0A249P839</accession>